<name>A0ABX2HBE2_9FIRM</name>
<feature type="transmembrane region" description="Helical" evidence="1">
    <location>
        <begin position="12"/>
        <end position="31"/>
    </location>
</feature>
<dbReference type="Pfam" id="PF04294">
    <property type="entry name" value="VanW"/>
    <property type="match status" value="1"/>
</dbReference>
<gene>
    <name evidence="2" type="ORF">G5B17_14065</name>
</gene>
<dbReference type="InterPro" id="IPR007391">
    <property type="entry name" value="Vancomycin_resist_VanW"/>
</dbReference>
<reference evidence="2 3" key="1">
    <citation type="journal article" date="2020" name="Cell Host Microbe">
        <title>Functional and Genomic Variation between Human-Derived Isolates of Lachnospiraceae Reveals Inter- and Intra-Species Diversity.</title>
        <authorList>
            <person name="Sorbara M.T."/>
            <person name="Littmann E.R."/>
            <person name="Fontana E."/>
            <person name="Moody T.U."/>
            <person name="Kohout C.E."/>
            <person name="Gjonbalaj M."/>
            <person name="Eaton V."/>
            <person name="Seok R."/>
            <person name="Leiner I.M."/>
            <person name="Pamer E.G."/>
        </authorList>
    </citation>
    <scope>NUCLEOTIDE SEQUENCE [LARGE SCALE GENOMIC DNA]</scope>
    <source>
        <strain evidence="2 3">MSK.17.74</strain>
    </source>
</reference>
<dbReference type="RefSeq" id="WP_173716745.1">
    <property type="nucleotide sequence ID" value="NZ_JAAINN010000023.1"/>
</dbReference>
<dbReference type="EMBL" id="JAAITS010000042">
    <property type="protein sequence ID" value="NSG86505.1"/>
    <property type="molecule type" value="Genomic_DNA"/>
</dbReference>
<keyword evidence="3" id="KW-1185">Reference proteome</keyword>
<keyword evidence="1" id="KW-1133">Transmembrane helix</keyword>
<comment type="caution">
    <text evidence="2">The sequence shown here is derived from an EMBL/GenBank/DDBJ whole genome shotgun (WGS) entry which is preliminary data.</text>
</comment>
<dbReference type="InterPro" id="IPR052913">
    <property type="entry name" value="Glycopeptide_resist_protein"/>
</dbReference>
<evidence type="ECO:0000313" key="3">
    <source>
        <dbReference type="Proteomes" id="UP001644719"/>
    </source>
</evidence>
<dbReference type="Proteomes" id="UP001644719">
    <property type="component" value="Unassembled WGS sequence"/>
</dbReference>
<organism evidence="2 3">
    <name type="scientific">Blautia faecis</name>
    <dbReference type="NCBI Taxonomy" id="871665"/>
    <lineage>
        <taxon>Bacteria</taxon>
        <taxon>Bacillati</taxon>
        <taxon>Bacillota</taxon>
        <taxon>Clostridia</taxon>
        <taxon>Lachnospirales</taxon>
        <taxon>Lachnospiraceae</taxon>
        <taxon>Blautia</taxon>
    </lineage>
</organism>
<keyword evidence="1" id="KW-0472">Membrane</keyword>
<evidence type="ECO:0000313" key="2">
    <source>
        <dbReference type="EMBL" id="NSG86505.1"/>
    </source>
</evidence>
<dbReference type="PANTHER" id="PTHR35788">
    <property type="entry name" value="EXPORTED PROTEIN-RELATED"/>
    <property type="match status" value="1"/>
</dbReference>
<evidence type="ECO:0000256" key="1">
    <source>
        <dbReference type="SAM" id="Phobius"/>
    </source>
</evidence>
<dbReference type="PANTHER" id="PTHR35788:SF1">
    <property type="entry name" value="EXPORTED PROTEIN"/>
    <property type="match status" value="1"/>
</dbReference>
<keyword evidence="1" id="KW-0812">Transmembrane</keyword>
<protein>
    <submittedName>
        <fullName evidence="2">VanW family protein</fullName>
    </submittedName>
</protein>
<proteinExistence type="predicted"/>
<accession>A0ABX2HBE2</accession>
<sequence length="476" mass="52501">MKKQVKNGVIKVLILVLILAGAYGLWCHFLTDNVIWKKLKINGIAIQGMTKEEAIDAISKDFQEKYENTQMTITLNGKNFKVSIYPVLGLDVKSIVESAYALGHGAWFTHGTDRIELMNSKTKEEVTLMPEARNKDELDKLLEDAGISKGSTTIQTSCELTDTELVITKGKTGIGPDMDALKEAILKAISIEDYEAVIECPTMKTPPEELDLEAYYEKVHTDATDASLGENNEIIPAVTGISFDVKSAAKKLEKAKEGAKITIPLEITLPEVSTEEIEALPYLNLLGTYTTYGGGTENRVANLKLAVEACDGMELQPGQIFSYNDTLGPRTEERGYREATVIVGGEHAQDIGGGICQISTTLFMACLQSDLTIVERHNHAARIDYVEDGLDAAVVWGGQDFRFQNNTAYPIKIEASYDEKEEAVTVSIYGTQTDNNTVEITTEHSDPNTCKTYRSVYDENGTLLRTDEVGYSKYKQ</sequence>